<sequence length="244" mass="27646">MAVSDKDIPADRYLKTFQKHEQPASSNSGASVGVSELSQLAGLKSDLDTAIGRIRPYLQNKSPSEAEWRTIIELRQETKAKLATANAKINNLTSDPSPNGDRVMVLQLQRYRRIFDQMSGDFNIISKQLDQRYQSFRLFNDNRHITKPRGSAIDGGKVVVEAIMDVESLTEQASLNLTILKQGNDRMLKIYNRLNTMVNEHLFDIHKLQKNINYVLIRNRTVTSVVMGVCLFIVIEKLILSKIV</sequence>
<gene>
    <name evidence="1" type="ORF">BgAZ_110360</name>
</gene>
<dbReference type="Proteomes" id="UP001230268">
    <property type="component" value="Unassembled WGS sequence"/>
</dbReference>
<reference evidence="1" key="1">
    <citation type="submission" date="2023-08" db="EMBL/GenBank/DDBJ databases">
        <title>Draft sequence of the Babesia gibsoni genome.</title>
        <authorList>
            <person name="Yamagishi J.Y."/>
            <person name="Xuan X.X."/>
        </authorList>
    </citation>
    <scope>NUCLEOTIDE SEQUENCE</scope>
    <source>
        <strain evidence="1">Azabu</strain>
    </source>
</reference>
<protein>
    <submittedName>
        <fullName evidence="1">Uncharacterized protein</fullName>
    </submittedName>
</protein>
<dbReference type="EMBL" id="JAVEPI010000001">
    <property type="protein sequence ID" value="KAK1445130.1"/>
    <property type="molecule type" value="Genomic_DNA"/>
</dbReference>
<proteinExistence type="predicted"/>
<dbReference type="AlphaFoldDB" id="A0AAD8PH37"/>
<keyword evidence="2" id="KW-1185">Reference proteome</keyword>
<accession>A0AAD8PH37</accession>
<comment type="caution">
    <text evidence="1">The sequence shown here is derived from an EMBL/GenBank/DDBJ whole genome shotgun (WGS) entry which is preliminary data.</text>
</comment>
<evidence type="ECO:0000313" key="2">
    <source>
        <dbReference type="Proteomes" id="UP001230268"/>
    </source>
</evidence>
<evidence type="ECO:0000313" key="1">
    <source>
        <dbReference type="EMBL" id="KAK1445130.1"/>
    </source>
</evidence>
<name>A0AAD8PH37_BABGI</name>
<organism evidence="1 2">
    <name type="scientific">Babesia gibsoni</name>
    <dbReference type="NCBI Taxonomy" id="33632"/>
    <lineage>
        <taxon>Eukaryota</taxon>
        <taxon>Sar</taxon>
        <taxon>Alveolata</taxon>
        <taxon>Apicomplexa</taxon>
        <taxon>Aconoidasida</taxon>
        <taxon>Piroplasmida</taxon>
        <taxon>Babesiidae</taxon>
        <taxon>Babesia</taxon>
    </lineage>
</organism>